<dbReference type="Gene3D" id="3.40.50.300">
    <property type="entry name" value="P-loop containing nucleotide triphosphate hydrolases"/>
    <property type="match status" value="1"/>
</dbReference>
<organism evidence="2 3">
    <name type="scientific">Sandarakinorhabdus cyanobacteriorum</name>
    <dbReference type="NCBI Taxonomy" id="1981098"/>
    <lineage>
        <taxon>Bacteria</taxon>
        <taxon>Pseudomonadati</taxon>
        <taxon>Pseudomonadota</taxon>
        <taxon>Alphaproteobacteria</taxon>
        <taxon>Sphingomonadales</taxon>
        <taxon>Sphingosinicellaceae</taxon>
        <taxon>Sandarakinorhabdus</taxon>
    </lineage>
</organism>
<dbReference type="OrthoDB" id="7209686at2"/>
<dbReference type="EMBL" id="NOXT01000108">
    <property type="protein sequence ID" value="OYQ28762.1"/>
    <property type="molecule type" value="Genomic_DNA"/>
</dbReference>
<evidence type="ECO:0000313" key="2">
    <source>
        <dbReference type="EMBL" id="OYQ28762.1"/>
    </source>
</evidence>
<dbReference type="Pfam" id="PF01637">
    <property type="entry name" value="ATPase_2"/>
    <property type="match status" value="1"/>
</dbReference>
<keyword evidence="3" id="KW-1185">Reference proteome</keyword>
<proteinExistence type="predicted"/>
<accession>A0A255YHL2</accession>
<feature type="domain" description="AAA+ ATPase" evidence="1">
    <location>
        <begin position="146"/>
        <end position="309"/>
    </location>
</feature>
<dbReference type="PRINTS" id="PR00364">
    <property type="entry name" value="DISEASERSIST"/>
</dbReference>
<dbReference type="InterPro" id="IPR003593">
    <property type="entry name" value="AAA+_ATPase"/>
</dbReference>
<sequence>MLCRNWPWPQTCWPGRAGNGGDGMIWKRKSQTSIDNAASDLNNTADETQSSVTLVEAFPTQTRGYDMPVGEDSLWRERLDVEPGPKLPRFVASAADDVESASADRMARRRLALRDALAASQPVVARESFAGRHDPMSRLINAIEEQRVHVVIYGERGIGKTSLAHVFAETAREARYHVIYASCGTAANFSDMFRSILSRIPRIFHASVLPNSAEAEAGDNFDIMLPEGEYGARELADVLTGVVGTRVLVILDEYDRVIDVNFRRDVAELIKNLSDRAARVQLIITGVALNLDELIGYAPSIRRNITGLPMTPMTKAEMRELLRMGERAAELSIGDDAVETIGQMAGGSPYLVRLLGHQACLIALDAGRDKVNEADARRAVDVVIRDWQASLPRRVQSNLSREETKTHWQLLVSAAKAGSSADGWFTVDDVYAEMGGTLSALAIERDLKLFVNTVDLLDRREGPGDPHFRFSYPGVASLLMMSAAMARLVA</sequence>
<gene>
    <name evidence="2" type="ORF">CHU93_08690</name>
</gene>
<dbReference type="SMART" id="SM00382">
    <property type="entry name" value="AAA"/>
    <property type="match status" value="1"/>
</dbReference>
<comment type="caution">
    <text evidence="2">The sequence shown here is derived from an EMBL/GenBank/DDBJ whole genome shotgun (WGS) entry which is preliminary data.</text>
</comment>
<dbReference type="CDD" id="cd00009">
    <property type="entry name" value="AAA"/>
    <property type="match status" value="1"/>
</dbReference>
<evidence type="ECO:0000259" key="1">
    <source>
        <dbReference type="SMART" id="SM00382"/>
    </source>
</evidence>
<evidence type="ECO:0000313" key="3">
    <source>
        <dbReference type="Proteomes" id="UP000216991"/>
    </source>
</evidence>
<dbReference type="AlphaFoldDB" id="A0A255YHL2"/>
<name>A0A255YHL2_9SPHN</name>
<dbReference type="Proteomes" id="UP000216991">
    <property type="component" value="Unassembled WGS sequence"/>
</dbReference>
<reference evidence="2 3" key="1">
    <citation type="submission" date="2017-07" db="EMBL/GenBank/DDBJ databases">
        <title>Sandarakinorhabdus cyanobacteriorum sp. nov., a novel bacterium isolated from cyanobacterial aggregates in a eutrophic lake.</title>
        <authorList>
            <person name="Cai H."/>
        </authorList>
    </citation>
    <scope>NUCLEOTIDE SEQUENCE [LARGE SCALE GENOMIC DNA]</scope>
    <source>
        <strain evidence="2 3">TH057</strain>
    </source>
</reference>
<dbReference type="GO" id="GO:0005524">
    <property type="term" value="F:ATP binding"/>
    <property type="evidence" value="ECO:0007669"/>
    <property type="project" value="InterPro"/>
</dbReference>
<protein>
    <recommendedName>
        <fullName evidence="1">AAA+ ATPase domain-containing protein</fullName>
    </recommendedName>
</protein>
<dbReference type="PANTHER" id="PTHR34301:SF8">
    <property type="entry name" value="ATPASE DOMAIN-CONTAINING PROTEIN"/>
    <property type="match status" value="1"/>
</dbReference>
<dbReference type="InterPro" id="IPR027417">
    <property type="entry name" value="P-loop_NTPase"/>
</dbReference>
<dbReference type="SUPFAM" id="SSF52540">
    <property type="entry name" value="P-loop containing nucleoside triphosphate hydrolases"/>
    <property type="match status" value="1"/>
</dbReference>
<dbReference type="InterPro" id="IPR011579">
    <property type="entry name" value="ATPase_dom"/>
</dbReference>
<dbReference type="PANTHER" id="PTHR34301">
    <property type="entry name" value="DNA-BINDING PROTEIN-RELATED"/>
    <property type="match status" value="1"/>
</dbReference>